<dbReference type="EMBL" id="QYUL01000001">
    <property type="protein sequence ID" value="RJF84882.1"/>
    <property type="molecule type" value="Genomic_DNA"/>
</dbReference>
<reference evidence="1 2" key="1">
    <citation type="submission" date="2018-09" db="EMBL/GenBank/DDBJ databases">
        <authorList>
            <person name="Zhu H."/>
        </authorList>
    </citation>
    <scope>NUCLEOTIDE SEQUENCE [LARGE SCALE GENOMIC DNA]</scope>
    <source>
        <strain evidence="1 2">K2W22B-5</strain>
    </source>
</reference>
<accession>A0A418W4D6</accession>
<dbReference type="Proteomes" id="UP000283458">
    <property type="component" value="Unassembled WGS sequence"/>
</dbReference>
<name>A0A418W4D6_9PROT</name>
<keyword evidence="2" id="KW-1185">Reference proteome</keyword>
<dbReference type="AlphaFoldDB" id="A0A418W4D6"/>
<proteinExistence type="predicted"/>
<organism evidence="1 2">
    <name type="scientific">Azospirillum cavernae</name>
    <dbReference type="NCBI Taxonomy" id="2320860"/>
    <lineage>
        <taxon>Bacteria</taxon>
        <taxon>Pseudomonadati</taxon>
        <taxon>Pseudomonadota</taxon>
        <taxon>Alphaproteobacteria</taxon>
        <taxon>Rhodospirillales</taxon>
        <taxon>Azospirillaceae</taxon>
        <taxon>Azospirillum</taxon>
    </lineage>
</organism>
<sequence length="168" mass="18266">MPGWLAALNLSPGELTDLTDRGYPETGYVHVVEGPPPEPPPGHVVERDGWTVGATTASPHWSARPITDAERSVMVAERIALVKAEAERRILKIAPLWRQANLTARAAELMLLYGVRGDDLPEPLRSEYREGQAVWDRIKAVRAASGVIEEAVAMAADPTTVDLSVGWP</sequence>
<protein>
    <submittedName>
        <fullName evidence="1">Uncharacterized protein</fullName>
    </submittedName>
</protein>
<evidence type="ECO:0000313" key="1">
    <source>
        <dbReference type="EMBL" id="RJF84882.1"/>
    </source>
</evidence>
<gene>
    <name evidence="1" type="ORF">D3877_10425</name>
</gene>
<evidence type="ECO:0000313" key="2">
    <source>
        <dbReference type="Proteomes" id="UP000283458"/>
    </source>
</evidence>
<comment type="caution">
    <text evidence="1">The sequence shown here is derived from an EMBL/GenBank/DDBJ whole genome shotgun (WGS) entry which is preliminary data.</text>
</comment>